<evidence type="ECO:0000256" key="6">
    <source>
        <dbReference type="SAM" id="MobiDB-lite"/>
    </source>
</evidence>
<dbReference type="InterPro" id="IPR041728">
    <property type="entry name" value="GPAT/DHAPAT_LPLAT"/>
</dbReference>
<reference evidence="8 9" key="1">
    <citation type="journal article" date="2018" name="New Phytol.">
        <title>Phylogenomics of Endogonaceae and evolution of mycorrhizas within Mucoromycota.</title>
        <authorList>
            <person name="Chang Y."/>
            <person name="Desiro A."/>
            <person name="Na H."/>
            <person name="Sandor L."/>
            <person name="Lipzen A."/>
            <person name="Clum A."/>
            <person name="Barry K."/>
            <person name="Grigoriev I.V."/>
            <person name="Martin F.M."/>
            <person name="Stajich J.E."/>
            <person name="Smith M.E."/>
            <person name="Bonito G."/>
            <person name="Spatafora J.W."/>
        </authorList>
    </citation>
    <scope>NUCLEOTIDE SEQUENCE [LARGE SCALE GENOMIC DNA]</scope>
    <source>
        <strain evidence="8 9">GMNB39</strain>
    </source>
</reference>
<evidence type="ECO:0000256" key="1">
    <source>
        <dbReference type="ARBA" id="ARBA00004184"/>
    </source>
</evidence>
<keyword evidence="5" id="KW-0012">Acyltransferase</keyword>
<comment type="caution">
    <text evidence="8">The sequence shown here is derived from an EMBL/GenBank/DDBJ whole genome shotgun (WGS) entry which is preliminary data.</text>
</comment>
<dbReference type="PANTHER" id="PTHR12563">
    <property type="entry name" value="GLYCEROL-3-PHOSPHATE ACYLTRANSFERASE"/>
    <property type="match status" value="1"/>
</dbReference>
<dbReference type="GO" id="GO:0006072">
    <property type="term" value="P:glycerol-3-phosphate metabolic process"/>
    <property type="evidence" value="ECO:0007669"/>
    <property type="project" value="TreeGrafter"/>
</dbReference>
<dbReference type="AlphaFoldDB" id="A0A433CY35"/>
<accession>A0A433CY35</accession>
<gene>
    <name evidence="8" type="ORF">BC936DRAFT_137093</name>
</gene>
<dbReference type="InterPro" id="IPR002123">
    <property type="entry name" value="Plipid/glycerol_acylTrfase"/>
</dbReference>
<evidence type="ECO:0000313" key="9">
    <source>
        <dbReference type="Proteomes" id="UP000268093"/>
    </source>
</evidence>
<dbReference type="GO" id="GO:0006631">
    <property type="term" value="P:fatty acid metabolic process"/>
    <property type="evidence" value="ECO:0007669"/>
    <property type="project" value="TreeGrafter"/>
</dbReference>
<evidence type="ECO:0000256" key="3">
    <source>
        <dbReference type="ARBA" id="ARBA00022679"/>
    </source>
</evidence>
<dbReference type="GO" id="GO:0008654">
    <property type="term" value="P:phospholipid biosynthetic process"/>
    <property type="evidence" value="ECO:0007669"/>
    <property type="project" value="TreeGrafter"/>
</dbReference>
<evidence type="ECO:0000256" key="2">
    <source>
        <dbReference type="ARBA" id="ARBA00007937"/>
    </source>
</evidence>
<dbReference type="InterPro" id="IPR022284">
    <property type="entry name" value="GPAT/DHAPAT"/>
</dbReference>
<feature type="region of interest" description="Disordered" evidence="6">
    <location>
        <begin position="885"/>
        <end position="908"/>
    </location>
</feature>
<dbReference type="CDD" id="cd07993">
    <property type="entry name" value="LPLAT_DHAPAT-like"/>
    <property type="match status" value="1"/>
</dbReference>
<dbReference type="PANTHER" id="PTHR12563:SF17">
    <property type="entry name" value="DIHYDROXYACETONE PHOSPHATE ACYLTRANSFERASE"/>
    <property type="match status" value="1"/>
</dbReference>
<dbReference type="OrthoDB" id="10255570at2759"/>
<proteinExistence type="inferred from homology"/>
<comment type="subcellular location">
    <subcellularLocation>
        <location evidence="1">Endomembrane system</location>
        <topology evidence="1">Peripheral membrane protein</topology>
    </subcellularLocation>
</comment>
<sequence length="908" mass="103046">MIRTRFRENDPAHFREDPVAFIVNMGAYYQGAVCLGAVWQTACHDTKTAKYKVMAGLNMISFYRAGEATRITLAPGISTRVQDCISKLAERQAELLNQTATVAVSPTDEKKRLKQQRALERELEAVARGIADKCFARMDDVRVLRYVHILYHWFPANVWNGVSGWGAATEKHRGIMVISLLVEVLVNFLQDDNYILIPAFILCHSCHRLFAFAVNNILVRLYHQGIHIKESEFVVVWCSLRNAAIEAERSHRSLILLPSHKSHVDYLVISYVFFRLGIALPHIAAGDNLDMPIVGGILKGSGAFFIRRVWGDDLMYKAVLDEYMEALLQAGREYIWRVMTGRAEVYGDQMNTILSALSKAPVPGQVRVPSRSTATCINSNDHALYHQYPPSSTLGKLLTPKLGILKIILESVISGGARDAIIVPISIGYDKVIETSTYMTELLGNPKERESLWSIMTGTRVLQWKWGSIDVRVAKPWSLRSWIDEQIEIRKPFVPAHNVNDKNILLKSLGYRVLSDIVSRPVTSPDGERSLGGHAHGIDRHGYSHPAWPGMHTFDLLVFACITDLGEIHPAFWLIPSREWAEMRSIVILKDVVGERKEKEVIEPTFYGVKRFELSFYRNQVIHLFIEEAIVSAALYTVVKRGGAKSTQRMRFDDLLEQVAFLSSLLKVDFIYKPGGVEANTERTVLWLEQNQVLVRDAEGYIGLSDLERACGRENYDFYCFLIWPFIETYWLAAVSLYSMNPQPVQHVNYPSTEPEFDPSTANWIDEGTFTRRAQALGKTLYFQGDLSYLEAVNKETLKNAFIRLEEQRIIMVRRAGLNRESHQWALHPAWAPERRNEQVVPAGKLWDMVERIGGFRREGKNRRDNATVSTRVLRLAELASHPDAYARSQTYPSQAARDPRASGAPKL</sequence>
<dbReference type="SMART" id="SM00563">
    <property type="entry name" value="PlsC"/>
    <property type="match status" value="1"/>
</dbReference>
<dbReference type="InterPro" id="IPR045520">
    <property type="entry name" value="GPAT/DHAPAT_C"/>
</dbReference>
<dbReference type="Pfam" id="PF19277">
    <property type="entry name" value="GPAT_C"/>
    <property type="match status" value="2"/>
</dbReference>
<evidence type="ECO:0000259" key="7">
    <source>
        <dbReference type="SMART" id="SM00563"/>
    </source>
</evidence>
<dbReference type="SUPFAM" id="SSF69593">
    <property type="entry name" value="Glycerol-3-phosphate (1)-acyltransferase"/>
    <property type="match status" value="1"/>
</dbReference>
<feature type="domain" description="Phospholipid/glycerol acyltransferase" evidence="7">
    <location>
        <begin position="254"/>
        <end position="430"/>
    </location>
</feature>
<dbReference type="Pfam" id="PF01553">
    <property type="entry name" value="Acyltransferase"/>
    <property type="match status" value="1"/>
</dbReference>
<dbReference type="GO" id="GO:0031966">
    <property type="term" value="C:mitochondrial membrane"/>
    <property type="evidence" value="ECO:0007669"/>
    <property type="project" value="TreeGrafter"/>
</dbReference>
<protein>
    <recommendedName>
        <fullName evidence="7">Phospholipid/glycerol acyltransferase domain-containing protein</fullName>
    </recommendedName>
</protein>
<organism evidence="8 9">
    <name type="scientific">Jimgerdemannia flammicorona</name>
    <dbReference type="NCBI Taxonomy" id="994334"/>
    <lineage>
        <taxon>Eukaryota</taxon>
        <taxon>Fungi</taxon>
        <taxon>Fungi incertae sedis</taxon>
        <taxon>Mucoromycota</taxon>
        <taxon>Mucoromycotina</taxon>
        <taxon>Endogonomycetes</taxon>
        <taxon>Endogonales</taxon>
        <taxon>Endogonaceae</taxon>
        <taxon>Jimgerdemannia</taxon>
    </lineage>
</organism>
<dbReference type="GO" id="GO:0004366">
    <property type="term" value="F:glycerol-3-phosphate O-acyltransferase activity"/>
    <property type="evidence" value="ECO:0007669"/>
    <property type="project" value="TreeGrafter"/>
</dbReference>
<name>A0A433CY35_9FUNG</name>
<evidence type="ECO:0000256" key="5">
    <source>
        <dbReference type="ARBA" id="ARBA00023315"/>
    </source>
</evidence>
<dbReference type="EMBL" id="RBNI01010864">
    <property type="protein sequence ID" value="RUP43489.1"/>
    <property type="molecule type" value="Genomic_DNA"/>
</dbReference>
<evidence type="ECO:0000313" key="8">
    <source>
        <dbReference type="EMBL" id="RUP43489.1"/>
    </source>
</evidence>
<dbReference type="GO" id="GO:0012505">
    <property type="term" value="C:endomembrane system"/>
    <property type="evidence" value="ECO:0007669"/>
    <property type="project" value="UniProtKB-SubCell"/>
</dbReference>
<comment type="similarity">
    <text evidence="2">Belongs to the GPAT/DAPAT family.</text>
</comment>
<keyword evidence="4" id="KW-0472">Membrane</keyword>
<keyword evidence="9" id="KW-1185">Reference proteome</keyword>
<dbReference type="Proteomes" id="UP000268093">
    <property type="component" value="Unassembled WGS sequence"/>
</dbReference>
<dbReference type="GO" id="GO:0019432">
    <property type="term" value="P:triglyceride biosynthetic process"/>
    <property type="evidence" value="ECO:0007669"/>
    <property type="project" value="TreeGrafter"/>
</dbReference>
<keyword evidence="3" id="KW-0808">Transferase</keyword>
<evidence type="ECO:0000256" key="4">
    <source>
        <dbReference type="ARBA" id="ARBA00023136"/>
    </source>
</evidence>